<dbReference type="InterPro" id="IPR013783">
    <property type="entry name" value="Ig-like_fold"/>
</dbReference>
<dbReference type="AlphaFoldDB" id="A0A177WMA2"/>
<reference evidence="1 2" key="1">
    <citation type="submission" date="2006-10" db="EMBL/GenBank/DDBJ databases">
        <title>The Genome Sequence of Batrachochytrium dendrobatidis JEL423.</title>
        <authorList>
            <consortium name="The Broad Institute Genome Sequencing Platform"/>
            <person name="Birren B."/>
            <person name="Lander E."/>
            <person name="Galagan J."/>
            <person name="Cuomo C."/>
            <person name="Devon K."/>
            <person name="Jaffe D."/>
            <person name="Butler J."/>
            <person name="Alvarez P."/>
            <person name="Gnerre S."/>
            <person name="Grabherr M."/>
            <person name="Kleber M."/>
            <person name="Mauceli E."/>
            <person name="Brockman W."/>
            <person name="Young S."/>
            <person name="LaButti K."/>
            <person name="Sykes S."/>
            <person name="DeCaprio D."/>
            <person name="Crawford M."/>
            <person name="Koehrsen M."/>
            <person name="Engels R."/>
            <person name="Montgomery P."/>
            <person name="Pearson M."/>
            <person name="Howarth C."/>
            <person name="Larson L."/>
            <person name="White J."/>
            <person name="O'Leary S."/>
            <person name="Kodira C."/>
            <person name="Zeng Q."/>
            <person name="Yandava C."/>
            <person name="Alvarado L."/>
            <person name="Longcore J."/>
            <person name="James T."/>
        </authorList>
    </citation>
    <scope>NUCLEOTIDE SEQUENCE [LARGE SCALE GENOMIC DNA]</scope>
    <source>
        <strain evidence="1 2">JEL423</strain>
    </source>
</reference>
<dbReference type="Pfam" id="PF14646">
    <property type="entry name" value="MYCBPAP"/>
    <property type="match status" value="1"/>
</dbReference>
<accession>A0A177WMA2</accession>
<gene>
    <name evidence="1" type="ORF">BDEG_24234</name>
</gene>
<protein>
    <submittedName>
        <fullName evidence="1">Uncharacterized protein</fullName>
    </submittedName>
</protein>
<organism evidence="1 2">
    <name type="scientific">Batrachochytrium dendrobatidis (strain JEL423)</name>
    <dbReference type="NCBI Taxonomy" id="403673"/>
    <lineage>
        <taxon>Eukaryota</taxon>
        <taxon>Fungi</taxon>
        <taxon>Fungi incertae sedis</taxon>
        <taxon>Chytridiomycota</taxon>
        <taxon>Chytridiomycota incertae sedis</taxon>
        <taxon>Chytridiomycetes</taxon>
        <taxon>Rhizophydiales</taxon>
        <taxon>Rhizophydiales incertae sedis</taxon>
        <taxon>Batrachochytrium</taxon>
    </lineage>
</organism>
<dbReference type="STRING" id="403673.A0A177WMA2"/>
<dbReference type="Proteomes" id="UP000077115">
    <property type="component" value="Unassembled WGS sequence"/>
</dbReference>
<dbReference type="eggNOG" id="ENOG502QT8X">
    <property type="taxonomic scope" value="Eukaryota"/>
</dbReference>
<name>A0A177WMA2_BATDL</name>
<dbReference type="Gene3D" id="2.60.40.10">
    <property type="entry name" value="Immunoglobulins"/>
    <property type="match status" value="1"/>
</dbReference>
<dbReference type="EMBL" id="DS022304">
    <property type="protein sequence ID" value="OAJ40511.1"/>
    <property type="molecule type" value="Genomic_DNA"/>
</dbReference>
<dbReference type="VEuPathDB" id="FungiDB:BDEG_24234"/>
<dbReference type="PANTHER" id="PTHR48421:SF1">
    <property type="entry name" value="MYCBP-ASSOCIATED PROTEIN"/>
    <property type="match status" value="1"/>
</dbReference>
<dbReference type="PANTHER" id="PTHR48421">
    <property type="entry name" value="MYCBP-ASSOCIATED PROTEIN"/>
    <property type="match status" value="1"/>
</dbReference>
<dbReference type="InterPro" id="IPR032707">
    <property type="entry name" value="MYCBPAP"/>
</dbReference>
<sequence>MNIANPLPAKLPVKIHPTKSSTATDYATLGICASQPTQPKPTEARRPRILLAKRLPEDYFGQDSVYVAPGAKTVPITLIRPNQNFGPLKSSTGTLIEHTVLGDVDDFEEFDKLYSKSLPNLDEKADIIKNQELPITKHAEVNNENQKNDEKVSSNVEQTDERKEWLQKLHIFQKYREMREENALSNWKRHSIEWSRIEERIGKSIKKPADELLMARLGEYREFVEERDLIEEALMLLEEHNVNFWKTGLRLGSDLLGLCFQMPSGGPRQQERLRTYELYNAKKTKKPSEYQEYRKKELEQVISHLDPFSKHDDGGYLEVVGRGTQDNSNVELTKEYMERLDRRASCKSMQTLGTQPTTRAVTPKLYTHSDKECSDIEGLVHGMQLMFSTKRMYFSVLLDQVATSVLTIHNCGTVAIHFTWVLMRHKNPLQVSAIYDNAQRFYMNYPSGVILPGTAYDFPIIFKSNTPGLFTELWTLETHPAMSHQQDLTITLQGLAIEKNNYQQKCLDIEHAQTVATKVIDKILSNINKGLKPKPYALDPNHTSFELRNKDMKANICLLFMAHQIRFQQHIYDQLVLLANSTFHILGKQITWDNSLVNLYEVDSN</sequence>
<evidence type="ECO:0000313" key="1">
    <source>
        <dbReference type="EMBL" id="OAJ40511.1"/>
    </source>
</evidence>
<reference evidence="1 2" key="2">
    <citation type="submission" date="2016-05" db="EMBL/GenBank/DDBJ databases">
        <title>Lineage-specific infection strategies underlie the spectrum of fungal disease in amphibians.</title>
        <authorList>
            <person name="Cuomo C.A."/>
            <person name="Farrer R.A."/>
            <person name="James T."/>
            <person name="Longcore J."/>
            <person name="Birren B."/>
        </authorList>
    </citation>
    <scope>NUCLEOTIDE SEQUENCE [LARGE SCALE GENOMIC DNA]</scope>
    <source>
        <strain evidence="1 2">JEL423</strain>
    </source>
</reference>
<dbReference type="OrthoDB" id="10263316at2759"/>
<proteinExistence type="predicted"/>
<evidence type="ECO:0000313" key="2">
    <source>
        <dbReference type="Proteomes" id="UP000077115"/>
    </source>
</evidence>